<dbReference type="VEuPathDB" id="CryptoDB:Cvel_13715"/>
<gene>
    <name evidence="2" type="ORF">Cvel_13715</name>
</gene>
<dbReference type="EMBL" id="CDMZ01005896">
    <property type="protein sequence ID" value="CEM55638.1"/>
    <property type="molecule type" value="Genomic_DNA"/>
</dbReference>
<accession>A0A0G4IED8</accession>
<dbReference type="Gene3D" id="3.40.970.10">
    <property type="entry name" value="Ribonuclease H1, N-terminal domain"/>
    <property type="match status" value="1"/>
</dbReference>
<evidence type="ECO:0000256" key="1">
    <source>
        <dbReference type="SAM" id="MobiDB-lite"/>
    </source>
</evidence>
<evidence type="ECO:0000313" key="2">
    <source>
        <dbReference type="EMBL" id="CEM55638.1"/>
    </source>
</evidence>
<dbReference type="InterPro" id="IPR037056">
    <property type="entry name" value="RNase_H1_N_sf"/>
</dbReference>
<feature type="compositionally biased region" description="Low complexity" evidence="1">
    <location>
        <begin position="230"/>
        <end position="241"/>
    </location>
</feature>
<feature type="region of interest" description="Disordered" evidence="1">
    <location>
        <begin position="156"/>
        <end position="241"/>
    </location>
</feature>
<feature type="region of interest" description="Disordered" evidence="1">
    <location>
        <begin position="119"/>
        <end position="143"/>
    </location>
</feature>
<reference evidence="2" key="1">
    <citation type="submission" date="2014-11" db="EMBL/GenBank/DDBJ databases">
        <authorList>
            <person name="Otto D Thomas"/>
            <person name="Naeem Raeece"/>
        </authorList>
    </citation>
    <scope>NUCLEOTIDE SEQUENCE</scope>
</reference>
<proteinExistence type="predicted"/>
<dbReference type="AlphaFoldDB" id="A0A0G4IED8"/>
<protein>
    <submittedName>
        <fullName evidence="2">Uncharacterized protein</fullName>
    </submittedName>
</protein>
<sequence length="241" mass="25821">MDASRFYAVARGPAVGIMQLLESQGKIRMNSLMKGWARGHYKKFPTKEKAEEFMSKEKVEVTFNFRFKLRGKITSVKKEVAVTTTIERALKKMQIASELPGFSPGAPVVFHLSSPARCKPGYSKSRVEDETSLPADMQAGEIPGKAAVVNVTLEDPTKPAEPEQPQQKKGKKRKGAPEGSHAPGSDNPPEGPWLGPRKFPLTVRRPQFVPTAAASNTATGVQGGGGPQPGVGFSSSSSSSG</sequence>
<name>A0A0G4IED8_9ALVE</name>
<organism evidence="2">
    <name type="scientific">Chromera velia CCMP2878</name>
    <dbReference type="NCBI Taxonomy" id="1169474"/>
    <lineage>
        <taxon>Eukaryota</taxon>
        <taxon>Sar</taxon>
        <taxon>Alveolata</taxon>
        <taxon>Colpodellida</taxon>
        <taxon>Chromeraceae</taxon>
        <taxon>Chromera</taxon>
    </lineage>
</organism>